<dbReference type="InterPro" id="IPR029058">
    <property type="entry name" value="AB_hydrolase_fold"/>
</dbReference>
<evidence type="ECO:0000313" key="4">
    <source>
        <dbReference type="Proteomes" id="UP001365542"/>
    </source>
</evidence>
<comment type="caution">
    <text evidence="3">The sequence shown here is derived from an EMBL/GenBank/DDBJ whole genome shotgun (WGS) entry which is preliminary data.</text>
</comment>
<dbReference type="InterPro" id="IPR002018">
    <property type="entry name" value="CarbesteraseB"/>
</dbReference>
<evidence type="ECO:0000256" key="1">
    <source>
        <dbReference type="SAM" id="SignalP"/>
    </source>
</evidence>
<organism evidence="3 4">
    <name type="scientific">Orbilia ellipsospora</name>
    <dbReference type="NCBI Taxonomy" id="2528407"/>
    <lineage>
        <taxon>Eukaryota</taxon>
        <taxon>Fungi</taxon>
        <taxon>Dikarya</taxon>
        <taxon>Ascomycota</taxon>
        <taxon>Pezizomycotina</taxon>
        <taxon>Orbiliomycetes</taxon>
        <taxon>Orbiliales</taxon>
        <taxon>Orbiliaceae</taxon>
        <taxon>Orbilia</taxon>
    </lineage>
</organism>
<keyword evidence="1" id="KW-0732">Signal</keyword>
<dbReference type="Gene3D" id="3.40.50.1820">
    <property type="entry name" value="alpha/beta hydrolase"/>
    <property type="match status" value="1"/>
</dbReference>
<keyword evidence="4" id="KW-1185">Reference proteome</keyword>
<dbReference type="EMBL" id="JAVHJO010000017">
    <property type="protein sequence ID" value="KAK6525141.1"/>
    <property type="molecule type" value="Genomic_DNA"/>
</dbReference>
<dbReference type="SUPFAM" id="SSF53474">
    <property type="entry name" value="alpha/beta-Hydrolases"/>
    <property type="match status" value="1"/>
</dbReference>
<evidence type="ECO:0000313" key="3">
    <source>
        <dbReference type="EMBL" id="KAK6525141.1"/>
    </source>
</evidence>
<dbReference type="Proteomes" id="UP001365542">
    <property type="component" value="Unassembled WGS sequence"/>
</dbReference>
<evidence type="ECO:0000259" key="2">
    <source>
        <dbReference type="Pfam" id="PF00135"/>
    </source>
</evidence>
<reference evidence="3 4" key="1">
    <citation type="submission" date="2019-10" db="EMBL/GenBank/DDBJ databases">
        <authorList>
            <person name="Palmer J.M."/>
        </authorList>
    </citation>
    <scope>NUCLEOTIDE SEQUENCE [LARGE SCALE GENOMIC DNA]</scope>
    <source>
        <strain evidence="3 4">TWF694</strain>
    </source>
</reference>
<dbReference type="PROSITE" id="PS00941">
    <property type="entry name" value="CARBOXYLESTERASE_B_2"/>
    <property type="match status" value="1"/>
</dbReference>
<feature type="domain" description="Carboxylesterase type B" evidence="2">
    <location>
        <begin position="58"/>
        <end position="550"/>
    </location>
</feature>
<dbReference type="Pfam" id="PF00135">
    <property type="entry name" value="COesterase"/>
    <property type="match status" value="1"/>
</dbReference>
<name>A0AAV9WSP1_9PEZI</name>
<feature type="signal peptide" evidence="1">
    <location>
        <begin position="1"/>
        <end position="22"/>
    </location>
</feature>
<feature type="chain" id="PRO_5043429577" description="Carboxylesterase type B domain-containing protein" evidence="1">
    <location>
        <begin position="23"/>
        <end position="560"/>
    </location>
</feature>
<dbReference type="InterPro" id="IPR019819">
    <property type="entry name" value="Carboxylesterase_B_CS"/>
</dbReference>
<dbReference type="InterPro" id="IPR050309">
    <property type="entry name" value="Type-B_Carboxylest/Lipase"/>
</dbReference>
<dbReference type="PANTHER" id="PTHR11559">
    <property type="entry name" value="CARBOXYLESTERASE"/>
    <property type="match status" value="1"/>
</dbReference>
<sequence length="560" mass="61207">MLANGAQITFTILGLLSWFTFAVPVPEPGIGSDINFVFDSELPLLKLPYATYRASSYDKLHDIYKFKNIRFAAPPTGENRWQKPSPPLQQSEVQTGDVGYICMQAVPEFLKLAYPILTIQAQSEDCLFLDVLVPGTVIRGQAKSLLPVVVWLYGGGYTAGSKDFFVYDGMPIVKSAQNAVIYVAPNYRLGAYGFLAGQTVEQQGGVPNAGFWDQRAAFQWIQDHIALVGGDKTAVTVMGESAGAGSITHHLIANGGTIDPLFTKAIIQSPAWLPQYDPGQLETQYASFEARAGCAGKGLPCLRNLPTEIIDTANRGVISSQPYGMFGFGPAIDSTFQDLPSSEFAKGRYWKNLEAVIVGHTAHEGVLFTPPSINSSNVRPLLQGIYFPNATSATIQKMMELYPEPGILQKYIINYTRAIDLVGQYVVNCNTRAIAEAYAGKSYTYRFGFATGMHSEDIPFTFFKTGGKLGPLELDLDLNGQNFATSWQSYLTSFIRSGNPNTLPTAGVLQPPAQWLIAKIDAKVTSLNVGFLKYEMQSNDDLDSARCDFWKSGVWTGRSG</sequence>
<protein>
    <recommendedName>
        <fullName evidence="2">Carboxylesterase type B domain-containing protein</fullName>
    </recommendedName>
</protein>
<gene>
    <name evidence="3" type="ORF">TWF694_005287</name>
</gene>
<accession>A0AAV9WSP1</accession>
<proteinExistence type="predicted"/>
<dbReference type="AlphaFoldDB" id="A0AAV9WSP1"/>